<comment type="subcellular location">
    <subcellularLocation>
        <location evidence="1">Nucleus</location>
    </subcellularLocation>
</comment>
<gene>
    <name evidence="14" type="primary">LOC113493124</name>
    <name evidence="15" type="synonym">LOC113493130</name>
</gene>
<evidence type="ECO:0000256" key="5">
    <source>
        <dbReference type="ARBA" id="ARBA00022771"/>
    </source>
</evidence>
<dbReference type="PANTHER" id="PTHR24388">
    <property type="entry name" value="ZINC FINGER PROTEIN"/>
    <property type="match status" value="1"/>
</dbReference>
<evidence type="ECO:0000256" key="1">
    <source>
        <dbReference type="ARBA" id="ARBA00004123"/>
    </source>
</evidence>
<evidence type="ECO:0000256" key="10">
    <source>
        <dbReference type="PROSITE-ProRule" id="PRU00042"/>
    </source>
</evidence>
<dbReference type="InterPro" id="IPR057618">
    <property type="entry name" value="Znf_POGZ/Z280C-D-like"/>
</dbReference>
<evidence type="ECO:0000256" key="3">
    <source>
        <dbReference type="ARBA" id="ARBA00022723"/>
    </source>
</evidence>
<dbReference type="InterPro" id="IPR036236">
    <property type="entry name" value="Znf_C2H2_sf"/>
</dbReference>
<protein>
    <submittedName>
        <fullName evidence="14">Uncharacterized protein LOC113493124</fullName>
    </submittedName>
    <submittedName>
        <fullName evidence="15">Uncharacterized protein LOC113493130</fullName>
    </submittedName>
</protein>
<keyword evidence="3" id="KW-0479">Metal-binding</keyword>
<feature type="compositionally biased region" description="Basic and acidic residues" evidence="11">
    <location>
        <begin position="1140"/>
        <end position="1164"/>
    </location>
</feature>
<keyword evidence="2" id="KW-1017">Isopeptide bond</keyword>
<dbReference type="SUPFAM" id="SSF57667">
    <property type="entry name" value="beta-beta-alpha zinc fingers"/>
    <property type="match status" value="1"/>
</dbReference>
<evidence type="ECO:0000256" key="7">
    <source>
        <dbReference type="ARBA" id="ARBA00023125"/>
    </source>
</evidence>
<keyword evidence="5 10" id="KW-0863">Zinc-finger</keyword>
<evidence type="ECO:0000256" key="2">
    <source>
        <dbReference type="ARBA" id="ARBA00022499"/>
    </source>
</evidence>
<feature type="compositionally biased region" description="Basic and acidic residues" evidence="11">
    <location>
        <begin position="137"/>
        <end position="157"/>
    </location>
</feature>
<evidence type="ECO:0000256" key="6">
    <source>
        <dbReference type="ARBA" id="ARBA00022833"/>
    </source>
</evidence>
<keyword evidence="13" id="KW-1185">Reference proteome</keyword>
<dbReference type="PROSITE" id="PS00028">
    <property type="entry name" value="ZINC_FINGER_C2H2_1"/>
    <property type="match status" value="5"/>
</dbReference>
<feature type="domain" description="C2H2-type" evidence="12">
    <location>
        <begin position="781"/>
        <end position="809"/>
    </location>
</feature>
<keyword evidence="8" id="KW-0539">Nucleus</keyword>
<dbReference type="Gene3D" id="3.30.160.60">
    <property type="entry name" value="Classic Zinc Finger"/>
    <property type="match status" value="2"/>
</dbReference>
<evidence type="ECO:0000256" key="9">
    <source>
        <dbReference type="ARBA" id="ARBA00037948"/>
    </source>
</evidence>
<organism evidence="13 14">
    <name type="scientific">Trichoplusia ni</name>
    <name type="common">Cabbage looper</name>
    <dbReference type="NCBI Taxonomy" id="7111"/>
    <lineage>
        <taxon>Eukaryota</taxon>
        <taxon>Metazoa</taxon>
        <taxon>Ecdysozoa</taxon>
        <taxon>Arthropoda</taxon>
        <taxon>Hexapoda</taxon>
        <taxon>Insecta</taxon>
        <taxon>Pterygota</taxon>
        <taxon>Neoptera</taxon>
        <taxon>Endopterygota</taxon>
        <taxon>Lepidoptera</taxon>
        <taxon>Glossata</taxon>
        <taxon>Ditrysia</taxon>
        <taxon>Noctuoidea</taxon>
        <taxon>Noctuidae</taxon>
        <taxon>Plusiinae</taxon>
        <taxon>Trichoplusia</taxon>
    </lineage>
</organism>
<evidence type="ECO:0000259" key="12">
    <source>
        <dbReference type="PROSITE" id="PS50157"/>
    </source>
</evidence>
<dbReference type="GO" id="GO:0005634">
    <property type="term" value="C:nucleus"/>
    <property type="evidence" value="ECO:0007669"/>
    <property type="project" value="UniProtKB-SubCell"/>
</dbReference>
<evidence type="ECO:0000256" key="8">
    <source>
        <dbReference type="ARBA" id="ARBA00023242"/>
    </source>
</evidence>
<feature type="region of interest" description="Disordered" evidence="11">
    <location>
        <begin position="1077"/>
        <end position="1107"/>
    </location>
</feature>
<dbReference type="Proteomes" id="UP000322000">
    <property type="component" value="Chromosome 4"/>
</dbReference>
<dbReference type="InterPro" id="IPR013087">
    <property type="entry name" value="Znf_C2H2_type"/>
</dbReference>
<feature type="region of interest" description="Disordered" evidence="11">
    <location>
        <begin position="603"/>
        <end position="702"/>
    </location>
</feature>
<feature type="compositionally biased region" description="Basic and acidic residues" evidence="11">
    <location>
        <begin position="673"/>
        <end position="690"/>
    </location>
</feature>
<sequence>MKLKKPKTDTEEVAPVVPPQAEIIEADLYKRSYFGPDVPTLELECWEEELSEVQLQAYKNADNEFKSIQNKLDEMVKDTGGEIVYNGDQFTAYQLLGKQPVLKDLERQSAEIIRSRSRSLSVTKEKPSKRGRPKKNLRNENDRDYSPSPERAKTPELKHKKKKKDKKEIKEKEKDKDKDKENTKTKDKTLAPSNVHSVVTNVRPSEATAIGGLLTGSATKTTAIVDLTKEDGNKNIADSREVSFNKLQGKTFPSLVVVARPYLRAKDTVPPSDRSALDSKVKSVLMHTPMKFTEWLIQQGLVRSEQWCVIHAGNKLKLGMYSDVSKFPYSGGYVWISECCPTRFVSVYSSSIFEGATFPPSVLLKLIYHWACQTNVQNVVQWVKVDNLYVKGLFTWLRAICTSAIHQHMGLLGGSGKKVEVGVISLGTTSHDGTQRQVKVEVLGVLDPVEKLIRLRAVEPLAEHEKNYKKRFQKILEPLSAWVHPSSVILTDLTVDKGTLVAMGFKNVHQASSHSDQTARNSNANIMEYLRRIVPRMFQNTLSLLSRQIIQQFLDELVWRERYGFSPGQAFDNIVIHIAEQSKMDSKDPITVRLNKIAANPFKNWKYPTGGKKKEKIDLEPEAVPETGRGKRGRKKKEPSPSPPPKKRKKEKTTYIEDDDEEIPLAQSRKTKIKEEKDKPKDKKDSEPTARSRRNNKARSYVDDDLDDIPLKNIKKEVRPEETVSMERYYFGQIGGNDEVKKTAIAVECPVCHVEFNENYSLMLHLFSHAAPPDEAGANPAQCQYCLTRFTSQEELDTHLKHNHPADTKSPELFTYACLICEVRFAAVLTLASHMQKCHCPRELPYACDACDYRVSAHRAAADHYRAQHSHSDTVFCPYCLKVIRIYSDGHELTANLVLYLDHLKQHQDKDLEVRCNRCVLKFVHLGQLKEHQVRDHITVEGATPLCSEEHLITKPRNKARPPVKDSANHTISDTFEGLTLVLPDGVLCRECDTPLDREKHFLGTTRCTKCSYATSCYRAMLRHSGYCAGPHSLEDAPREAPYRSYCVCGYNTTVGTDMLTHLLMCEHKSAYSSEEEARANTLRPPRDERDAAHKLQDDAASAEPPVESVPALADYAPPSVLNTQLSLDDLAPPSVLQSDQHDQELLKDAYDRPLATPRHEDPHYTLGDFEPLPQEPPPQPDFEQL</sequence>
<dbReference type="CTD" id="36685"/>
<dbReference type="KEGG" id="tnl:113493130"/>
<reference evidence="14 15" key="1">
    <citation type="submission" date="2025-04" db="UniProtKB">
        <authorList>
            <consortium name="RefSeq"/>
        </authorList>
    </citation>
    <scope>IDENTIFICATION</scope>
</reference>
<proteinExistence type="inferred from homology"/>
<dbReference type="RefSeq" id="XP_026726746.1">
    <property type="nucleotide sequence ID" value="XM_026870945.1"/>
</dbReference>
<dbReference type="GO" id="GO:0000978">
    <property type="term" value="F:RNA polymerase II cis-regulatory region sequence-specific DNA binding"/>
    <property type="evidence" value="ECO:0007669"/>
    <property type="project" value="TreeGrafter"/>
</dbReference>
<dbReference type="GO" id="GO:0008270">
    <property type="term" value="F:zinc ion binding"/>
    <property type="evidence" value="ECO:0007669"/>
    <property type="project" value="UniProtKB-KW"/>
</dbReference>
<evidence type="ECO:0000313" key="14">
    <source>
        <dbReference type="RefSeq" id="XP_026726746.1"/>
    </source>
</evidence>
<accession>A0A7E5VEQ8</accession>
<evidence type="ECO:0000313" key="15">
    <source>
        <dbReference type="RefSeq" id="XP_026726751.1"/>
    </source>
</evidence>
<dbReference type="PROSITE" id="PS50157">
    <property type="entry name" value="ZINC_FINGER_C2H2_2"/>
    <property type="match status" value="1"/>
</dbReference>
<dbReference type="GeneID" id="113493124"/>
<dbReference type="InterPro" id="IPR050527">
    <property type="entry name" value="Snail/Krueppel_Znf"/>
</dbReference>
<dbReference type="GO" id="GO:0000981">
    <property type="term" value="F:DNA-binding transcription factor activity, RNA polymerase II-specific"/>
    <property type="evidence" value="ECO:0007669"/>
    <property type="project" value="TreeGrafter"/>
</dbReference>
<keyword evidence="6" id="KW-0862">Zinc</keyword>
<dbReference type="KEGG" id="tnl:113493124"/>
<keyword evidence="7" id="KW-0238">DNA-binding</keyword>
<feature type="region of interest" description="Disordered" evidence="11">
    <location>
        <begin position="1132"/>
        <end position="1186"/>
    </location>
</feature>
<dbReference type="SMART" id="SM00355">
    <property type="entry name" value="ZnF_C2H2"/>
    <property type="match status" value="5"/>
</dbReference>
<dbReference type="AlphaFoldDB" id="A0A7E5VEQ8"/>
<feature type="compositionally biased region" description="Pro residues" evidence="11">
    <location>
        <begin position="1174"/>
        <end position="1186"/>
    </location>
</feature>
<dbReference type="OrthoDB" id="10032537at2759"/>
<evidence type="ECO:0000256" key="4">
    <source>
        <dbReference type="ARBA" id="ARBA00022737"/>
    </source>
</evidence>
<evidence type="ECO:0000313" key="13">
    <source>
        <dbReference type="Proteomes" id="UP000322000"/>
    </source>
</evidence>
<dbReference type="RefSeq" id="XP_026726751.1">
    <property type="nucleotide sequence ID" value="XM_026870950.1"/>
</dbReference>
<feature type="compositionally biased region" description="Basic and acidic residues" evidence="11">
    <location>
        <begin position="1085"/>
        <end position="1098"/>
    </location>
</feature>
<name>A0A7E5VEQ8_TRINI</name>
<comment type="similarity">
    <text evidence="9">Belongs to the snail C2H2-type zinc-finger protein family.</text>
</comment>
<feature type="compositionally biased region" description="Basic and acidic residues" evidence="11">
    <location>
        <begin position="166"/>
        <end position="189"/>
    </location>
</feature>
<dbReference type="Pfam" id="PF25429">
    <property type="entry name" value="zf-POGZ"/>
    <property type="match status" value="1"/>
</dbReference>
<dbReference type="PANTHER" id="PTHR24388:SF54">
    <property type="entry name" value="PROTEIN ESCARGOT"/>
    <property type="match status" value="1"/>
</dbReference>
<feature type="region of interest" description="Disordered" evidence="11">
    <location>
        <begin position="114"/>
        <end position="195"/>
    </location>
</feature>
<evidence type="ECO:0000256" key="11">
    <source>
        <dbReference type="SAM" id="MobiDB-lite"/>
    </source>
</evidence>
<keyword evidence="4" id="KW-0677">Repeat</keyword>